<sequence length="210" mass="23174">MSDIIETVTRYFTRADGSYLFARWGRPIAPVAFGVEESTVAILKGAIEAVCQLAGHEMAETDPELGSNFMVFFLRDWQELIETPNLDRMIPELGALVERLKAADANQYRLFRFEPDGGIKACFVFIRMDDAMAELPAETICLGQVVQSIVLWSDQAFVGSSPLALTGKDVAILKPEIASVIRAAYDRVMPVSADDPSHALRLAARLQAQH</sequence>
<keyword evidence="2" id="KW-1185">Reference proteome</keyword>
<evidence type="ECO:0000313" key="1">
    <source>
        <dbReference type="EMBL" id="SFR57762.1"/>
    </source>
</evidence>
<accession>A0A1I6HTH4</accession>
<protein>
    <submittedName>
        <fullName evidence="1">Uncharacterized protein</fullName>
    </submittedName>
</protein>
<organism evidence="1 2">
    <name type="scientific">Litoreibacter janthinus</name>
    <dbReference type="NCBI Taxonomy" id="670154"/>
    <lineage>
        <taxon>Bacteria</taxon>
        <taxon>Pseudomonadati</taxon>
        <taxon>Pseudomonadota</taxon>
        <taxon>Alphaproteobacteria</taxon>
        <taxon>Rhodobacterales</taxon>
        <taxon>Roseobacteraceae</taxon>
        <taxon>Litoreibacter</taxon>
    </lineage>
</organism>
<dbReference type="AlphaFoldDB" id="A0A1I6HTH4"/>
<dbReference type="Proteomes" id="UP000199658">
    <property type="component" value="Unassembled WGS sequence"/>
</dbReference>
<gene>
    <name evidence="1" type="ORF">SAMN04488002_3416</name>
</gene>
<dbReference type="RefSeq" id="WP_090219237.1">
    <property type="nucleotide sequence ID" value="NZ_FOYO01000001.1"/>
</dbReference>
<reference evidence="2" key="1">
    <citation type="submission" date="2016-10" db="EMBL/GenBank/DDBJ databases">
        <authorList>
            <person name="Varghese N."/>
            <person name="Submissions S."/>
        </authorList>
    </citation>
    <scope>NUCLEOTIDE SEQUENCE [LARGE SCALE GENOMIC DNA]</scope>
    <source>
        <strain evidence="2">DSM 26921</strain>
    </source>
</reference>
<proteinExistence type="predicted"/>
<name>A0A1I6HTH4_9RHOB</name>
<evidence type="ECO:0000313" key="2">
    <source>
        <dbReference type="Proteomes" id="UP000199658"/>
    </source>
</evidence>
<dbReference type="STRING" id="670154.SAMN04488002_3416"/>
<dbReference type="OrthoDB" id="7827308at2"/>
<dbReference type="EMBL" id="FOYO01000001">
    <property type="protein sequence ID" value="SFR57762.1"/>
    <property type="molecule type" value="Genomic_DNA"/>
</dbReference>